<name>A0A0K1QC09_9BACT</name>
<dbReference type="PROSITE" id="PS51193">
    <property type="entry name" value="HELICASE_ATP_BIND_2"/>
    <property type="match status" value="1"/>
</dbReference>
<gene>
    <name evidence="9" type="ORF">AKJ09_09633</name>
</gene>
<evidence type="ECO:0000256" key="3">
    <source>
        <dbReference type="ARBA" id="ARBA00022801"/>
    </source>
</evidence>
<evidence type="ECO:0000313" key="10">
    <source>
        <dbReference type="Proteomes" id="UP000064967"/>
    </source>
</evidence>
<dbReference type="PATRIC" id="fig|1391654.3.peg.9756"/>
<evidence type="ECO:0000256" key="6">
    <source>
        <dbReference type="ARBA" id="ARBA00044969"/>
    </source>
</evidence>
<dbReference type="EMBL" id="CP012333">
    <property type="protein sequence ID" value="AKV02970.1"/>
    <property type="molecule type" value="Genomic_DNA"/>
</dbReference>
<reference evidence="9 10" key="1">
    <citation type="submission" date="2015-08" db="EMBL/GenBank/DDBJ databases">
        <authorList>
            <person name="Babu N.S."/>
            <person name="Beckwith C.J."/>
            <person name="Beseler K.G."/>
            <person name="Brison A."/>
            <person name="Carone J.V."/>
            <person name="Caskin T.P."/>
            <person name="Diamond M."/>
            <person name="Durham M.E."/>
            <person name="Foxe J.M."/>
            <person name="Go M."/>
            <person name="Henderson B.A."/>
            <person name="Jones I.B."/>
            <person name="McGettigan J.A."/>
            <person name="Micheletti S.J."/>
            <person name="Nasrallah M.E."/>
            <person name="Ortiz D."/>
            <person name="Piller C.R."/>
            <person name="Privatt S.R."/>
            <person name="Schneider S.L."/>
            <person name="Sharp S."/>
            <person name="Smith T.C."/>
            <person name="Stanton J.D."/>
            <person name="Ullery H.E."/>
            <person name="Wilson R.J."/>
            <person name="Serrano M.G."/>
            <person name="Buck G."/>
            <person name="Lee V."/>
            <person name="Wang Y."/>
            <person name="Carvalho R."/>
            <person name="Voegtly L."/>
            <person name="Shi R."/>
            <person name="Duckworth R."/>
            <person name="Johnson A."/>
            <person name="Loviza R."/>
            <person name="Walstead R."/>
            <person name="Shah Z."/>
            <person name="Kiflezghi M."/>
            <person name="Wade K."/>
            <person name="Ball S.L."/>
            <person name="Bradley K.W."/>
            <person name="Asai D.J."/>
            <person name="Bowman C.A."/>
            <person name="Russell D.A."/>
            <person name="Pope W.H."/>
            <person name="Jacobs-Sera D."/>
            <person name="Hendrix R.W."/>
            <person name="Hatfull G.F."/>
        </authorList>
    </citation>
    <scope>NUCLEOTIDE SEQUENCE [LARGE SCALE GENOMIC DNA]</scope>
    <source>
        <strain evidence="9 10">DSM 27648</strain>
    </source>
</reference>
<dbReference type="STRING" id="1391654.AKJ09_09633"/>
<evidence type="ECO:0000256" key="1">
    <source>
        <dbReference type="ARBA" id="ARBA00001966"/>
    </source>
</evidence>
<dbReference type="Gene3D" id="3.40.50.300">
    <property type="entry name" value="P-loop containing nucleotide triphosphate hydrolases"/>
    <property type="match status" value="2"/>
</dbReference>
<evidence type="ECO:0000256" key="4">
    <source>
        <dbReference type="ARBA" id="ARBA00022840"/>
    </source>
</evidence>
<keyword evidence="4" id="KW-0067">ATP-binding</keyword>
<dbReference type="InterPro" id="IPR006555">
    <property type="entry name" value="ATP-dep_Helicase_C"/>
</dbReference>
<dbReference type="GO" id="GO:0016818">
    <property type="term" value="F:hydrolase activity, acting on acid anhydrides, in phosphorus-containing anhydrides"/>
    <property type="evidence" value="ECO:0007669"/>
    <property type="project" value="InterPro"/>
</dbReference>
<comment type="similarity">
    <text evidence="5">Belongs to the helicase family. DinG subfamily.</text>
</comment>
<evidence type="ECO:0000259" key="8">
    <source>
        <dbReference type="PROSITE" id="PS51193"/>
    </source>
</evidence>
<evidence type="ECO:0000256" key="7">
    <source>
        <dbReference type="ARBA" id="ARBA00048954"/>
    </source>
</evidence>
<dbReference type="RefSeq" id="WP_146653814.1">
    <property type="nucleotide sequence ID" value="NZ_CP012333.1"/>
</dbReference>
<dbReference type="AlphaFoldDB" id="A0A0K1QC09"/>
<dbReference type="Pfam" id="PF13307">
    <property type="entry name" value="Helicase_C_2"/>
    <property type="match status" value="1"/>
</dbReference>
<proteinExistence type="inferred from homology"/>
<keyword evidence="2" id="KW-0547">Nucleotide-binding</keyword>
<protein>
    <recommendedName>
        <fullName evidence="6">DNA 5'-3' helicase</fullName>
        <ecNumber evidence="6">5.6.2.3</ecNumber>
    </recommendedName>
</protein>
<dbReference type="InterPro" id="IPR014013">
    <property type="entry name" value="Helic_SF1/SF2_ATP-bd_DinG/Rad3"/>
</dbReference>
<keyword evidence="9" id="KW-0347">Helicase</keyword>
<feature type="domain" description="Helicase ATP-binding" evidence="8">
    <location>
        <begin position="12"/>
        <end position="271"/>
    </location>
</feature>
<keyword evidence="3" id="KW-0378">Hydrolase</keyword>
<dbReference type="Pfam" id="PF00270">
    <property type="entry name" value="DEAD"/>
    <property type="match status" value="1"/>
</dbReference>
<evidence type="ECO:0000256" key="5">
    <source>
        <dbReference type="ARBA" id="ARBA00038058"/>
    </source>
</evidence>
<evidence type="ECO:0000313" key="9">
    <source>
        <dbReference type="EMBL" id="AKV02970.1"/>
    </source>
</evidence>
<comment type="cofactor">
    <cofactor evidence="1">
        <name>[4Fe-4S] cluster</name>
        <dbReference type="ChEBI" id="CHEBI:49883"/>
    </cofactor>
</comment>
<dbReference type="GO" id="GO:0005524">
    <property type="term" value="F:ATP binding"/>
    <property type="evidence" value="ECO:0007669"/>
    <property type="project" value="UniProtKB-KW"/>
</dbReference>
<comment type="catalytic activity">
    <reaction evidence="7">
        <text>ATP + H2O = ADP + phosphate + H(+)</text>
        <dbReference type="Rhea" id="RHEA:13065"/>
        <dbReference type="ChEBI" id="CHEBI:15377"/>
        <dbReference type="ChEBI" id="CHEBI:15378"/>
        <dbReference type="ChEBI" id="CHEBI:30616"/>
        <dbReference type="ChEBI" id="CHEBI:43474"/>
        <dbReference type="ChEBI" id="CHEBI:456216"/>
        <dbReference type="EC" id="5.6.2.3"/>
    </reaction>
</comment>
<dbReference type="Proteomes" id="UP000064967">
    <property type="component" value="Chromosome"/>
</dbReference>
<dbReference type="EC" id="5.6.2.3" evidence="6"/>
<accession>A0A0K1QC09</accession>
<sequence>MSIDDVLGPSSPLARRLEGYELREGQLAMARAVERALGNDSHLFVEAGTGTGKTLAYLLPAVLSQRKVVISTATHALQEQIFEKDLPLVREVLAEHGIEFRATLMKGLSNYLCKRRFDERLRSGEPVSAQLAQVERWALETRSGDRAELTMLEENSPAWRDVASSTETRVGAGCKYYDECFVTRMRREADEANIVVVNHHLFFADLALRTGKNAGYGGAIPAYDAVIFDEAHQIESVATDFFGVRISTSRLDALVRDARRAVMAAKLLDSRSMALVDDLEFAGRVFFQAWQKAGAPAAVRRRNGSGGGEESKRLLNATDWTSERRDAVGRLDTVLSAVAAFAEAHERDDAVSVLARRAGDLRVDLARIHATSREEERHWEPDEPLAGALQKATEGFSGGVVWIDARERSVSLGASPVDLGPTLRERLFERVPSVVCTSATLATSTHAGPSFHFAKSRLGALPESEELVVPSPFDFEKRAAFYVAEDLPEPTEAGFEEACANRVAELAAITGGGAFVLCTSNRAMRRIHEELHGRVPGPLYVQGDAPKHVLLERFRASGSATLVATMSFWEGVDVPGRALRLVVIDKIPFAVPSDPVVAARSARIEAEGGNPFTQYSVPSAAITLKQGFGRLIRTKRDSGVVALLDRRAARRGYGRVLLGSLPTARRVRTVEQVRSFWQDLDGEEDELFEPVPEGV</sequence>
<dbReference type="PANTHER" id="PTHR11472:SF34">
    <property type="entry name" value="REGULATOR OF TELOMERE ELONGATION HELICASE 1"/>
    <property type="match status" value="1"/>
</dbReference>
<evidence type="ECO:0000256" key="2">
    <source>
        <dbReference type="ARBA" id="ARBA00022741"/>
    </source>
</evidence>
<dbReference type="InterPro" id="IPR027417">
    <property type="entry name" value="P-loop_NTPase"/>
</dbReference>
<dbReference type="InterPro" id="IPR011545">
    <property type="entry name" value="DEAD/DEAH_box_helicase_dom"/>
</dbReference>
<dbReference type="SMART" id="SM00491">
    <property type="entry name" value="HELICc2"/>
    <property type="match status" value="1"/>
</dbReference>
<dbReference type="GO" id="GO:0006281">
    <property type="term" value="P:DNA repair"/>
    <property type="evidence" value="ECO:0007669"/>
    <property type="project" value="TreeGrafter"/>
</dbReference>
<dbReference type="GO" id="GO:0043139">
    <property type="term" value="F:5'-3' DNA helicase activity"/>
    <property type="evidence" value="ECO:0007669"/>
    <property type="project" value="UniProtKB-EC"/>
</dbReference>
<dbReference type="InterPro" id="IPR014001">
    <property type="entry name" value="Helicase_ATP-bd"/>
</dbReference>
<dbReference type="SMART" id="SM00487">
    <property type="entry name" value="DEXDc"/>
    <property type="match status" value="1"/>
</dbReference>
<dbReference type="SUPFAM" id="SSF52540">
    <property type="entry name" value="P-loop containing nucleoside triphosphate hydrolases"/>
    <property type="match status" value="2"/>
</dbReference>
<keyword evidence="10" id="KW-1185">Reference proteome</keyword>
<dbReference type="OrthoDB" id="9805194at2"/>
<organism evidence="9 10">
    <name type="scientific">Labilithrix luteola</name>
    <dbReference type="NCBI Taxonomy" id="1391654"/>
    <lineage>
        <taxon>Bacteria</taxon>
        <taxon>Pseudomonadati</taxon>
        <taxon>Myxococcota</taxon>
        <taxon>Polyangia</taxon>
        <taxon>Polyangiales</taxon>
        <taxon>Labilitrichaceae</taxon>
        <taxon>Labilithrix</taxon>
    </lineage>
</organism>
<dbReference type="GO" id="GO:0003676">
    <property type="term" value="F:nucleic acid binding"/>
    <property type="evidence" value="ECO:0007669"/>
    <property type="project" value="InterPro"/>
</dbReference>
<dbReference type="PANTHER" id="PTHR11472">
    <property type="entry name" value="DNA REPAIR DEAD HELICASE RAD3/XP-D SUBFAMILY MEMBER"/>
    <property type="match status" value="1"/>
</dbReference>
<dbReference type="KEGG" id="llu:AKJ09_09633"/>
<dbReference type="InterPro" id="IPR045028">
    <property type="entry name" value="DinG/Rad3-like"/>
</dbReference>